<dbReference type="InterPro" id="IPR004328">
    <property type="entry name" value="BRO1_dom"/>
</dbReference>
<dbReference type="Proteomes" id="UP000838763">
    <property type="component" value="Unassembled WGS sequence"/>
</dbReference>
<feature type="compositionally biased region" description="Polar residues" evidence="3">
    <location>
        <begin position="374"/>
        <end position="389"/>
    </location>
</feature>
<gene>
    <name evidence="5" type="ORF">PPNO1_LOCUS3436</name>
</gene>
<dbReference type="PROSITE" id="PS51180">
    <property type="entry name" value="BRO1"/>
    <property type="match status" value="1"/>
</dbReference>
<dbReference type="EMBL" id="CALLCH030000009">
    <property type="protein sequence ID" value="CAI4213693.1"/>
    <property type="molecule type" value="Genomic_DNA"/>
</dbReference>
<dbReference type="SMART" id="SM01041">
    <property type="entry name" value="BRO1"/>
    <property type="match status" value="1"/>
</dbReference>
<evidence type="ECO:0000259" key="4">
    <source>
        <dbReference type="PROSITE" id="PS51180"/>
    </source>
</evidence>
<feature type="region of interest" description="Disordered" evidence="3">
    <location>
        <begin position="1"/>
        <end position="25"/>
    </location>
</feature>
<evidence type="ECO:0000313" key="6">
    <source>
        <dbReference type="Proteomes" id="UP000838763"/>
    </source>
</evidence>
<protein>
    <recommendedName>
        <fullName evidence="2">pH-response regulator protein palC</fullName>
    </recommendedName>
</protein>
<proteinExistence type="inferred from homology"/>
<evidence type="ECO:0000256" key="1">
    <source>
        <dbReference type="ARBA" id="ARBA00010997"/>
    </source>
</evidence>
<comment type="caution">
    <text evidence="5">The sequence shown here is derived from an EMBL/GenBank/DDBJ whole genome shotgun (WGS) entry which is preliminary data.</text>
</comment>
<dbReference type="PANTHER" id="PTHR40463:SF1">
    <property type="entry name" value="PH-RESPONSE REGULATOR PROTEIN PALC"/>
    <property type="match status" value="1"/>
</dbReference>
<dbReference type="PANTHER" id="PTHR40463">
    <property type="entry name" value="PH-RESPONSE REGULATOR PROTEIN PALC"/>
    <property type="match status" value="1"/>
</dbReference>
<dbReference type="AlphaFoldDB" id="A0A9P1MAG9"/>
<evidence type="ECO:0000256" key="3">
    <source>
        <dbReference type="SAM" id="MobiDB-lite"/>
    </source>
</evidence>
<feature type="compositionally biased region" description="Acidic residues" evidence="3">
    <location>
        <begin position="350"/>
        <end position="363"/>
    </location>
</feature>
<feature type="region of interest" description="Disordered" evidence="3">
    <location>
        <begin position="340"/>
        <end position="389"/>
    </location>
</feature>
<dbReference type="InterPro" id="IPR038499">
    <property type="entry name" value="BRO1_sf"/>
</dbReference>
<keyword evidence="6" id="KW-1185">Reference proteome</keyword>
<name>A0A9P1MAG9_9PEZI</name>
<organism evidence="5 6">
    <name type="scientific">Parascedosporium putredinis</name>
    <dbReference type="NCBI Taxonomy" id="1442378"/>
    <lineage>
        <taxon>Eukaryota</taxon>
        <taxon>Fungi</taxon>
        <taxon>Dikarya</taxon>
        <taxon>Ascomycota</taxon>
        <taxon>Pezizomycotina</taxon>
        <taxon>Sordariomycetes</taxon>
        <taxon>Hypocreomycetidae</taxon>
        <taxon>Microascales</taxon>
        <taxon>Microascaceae</taxon>
        <taxon>Parascedosporium</taxon>
    </lineage>
</organism>
<dbReference type="InterPro" id="IPR037505">
    <property type="entry name" value="pH-resp_palC"/>
</dbReference>
<comment type="similarity">
    <text evidence="1">Belongs to the palC family.</text>
</comment>
<reference evidence="5" key="1">
    <citation type="submission" date="2022-11" db="EMBL/GenBank/DDBJ databases">
        <authorList>
            <person name="Scott C."/>
            <person name="Bruce N."/>
        </authorList>
    </citation>
    <scope>NUCLEOTIDE SEQUENCE</scope>
</reference>
<feature type="domain" description="BRO1" evidence="4">
    <location>
        <begin position="1"/>
        <end position="223"/>
    </location>
</feature>
<dbReference type="GO" id="GO:0005886">
    <property type="term" value="C:plasma membrane"/>
    <property type="evidence" value="ECO:0007669"/>
    <property type="project" value="TreeGrafter"/>
</dbReference>
<dbReference type="OrthoDB" id="10266451at2759"/>
<evidence type="ECO:0000313" key="5">
    <source>
        <dbReference type="EMBL" id="CAI4213693.1"/>
    </source>
</evidence>
<sequence length="389" mass="42647">MLQHPRGVVRDTLKKHKRLPPSAQSPNIPTVISSITSYLPYILAVDYGLRPDSTAICIEAGPTELAIEWRPTLTDASIPGREAPRVKIRSLDQEVSFVLLTLANAHTLLARAALHPLYLTTSANVGTTERTAAIKPPRGRSWTRLPPSTIRGLGALALAEATLLAVLKDDPYPAIVSKDRNENDKEWMYKAPDIPKVRAHLFARLCLAAAEHSARAAAQLNTRAKACRFFAVDADLGSQTGTAIAWLNAGLQELGVEPKDDKRSFGLSKLKREWSDKREDKRVERETHWGADAGRLEETRVINMLSEKWNKMNDTMPTGREIHTVPPFQPPTLDRAGLEAMRAPPTAQTDEFDGDMPSSDDESAQTLVGAYPESSATPGRSGSASVGYY</sequence>
<evidence type="ECO:0000256" key="2">
    <source>
        <dbReference type="ARBA" id="ARBA00022193"/>
    </source>
</evidence>
<accession>A0A9P1MAG9</accession>
<dbReference type="Gene3D" id="1.25.40.280">
    <property type="entry name" value="alix/aip1 like domains"/>
    <property type="match status" value="1"/>
</dbReference>
<dbReference type="GO" id="GO:0071467">
    <property type="term" value="P:cellular response to pH"/>
    <property type="evidence" value="ECO:0007669"/>
    <property type="project" value="InterPro"/>
</dbReference>